<dbReference type="AlphaFoldDB" id="A0A4R5PGD3"/>
<evidence type="ECO:0000313" key="1">
    <source>
        <dbReference type="EMBL" id="TDH25349.1"/>
    </source>
</evidence>
<sequence>MTNPEQAVIDAIDALVDDQLDGYRDRSGYDHNVNQVRCSLCQREWHGLREGYCPGAFATGPQRIRYRRLRERMWGEWGRPVAFAASGRLSSIWAERNHCDAPRRALRAIRSVCESLASLTHIPNPLLPPFSTELQPPDPAAPWLVFIPPRSHDCMVVPVWDGSIANAAEEARP</sequence>
<reference evidence="1 2" key="1">
    <citation type="journal article" date="2019" name="Sci. Rep.">
        <title>Extended insight into the Mycobacterium chelonae-abscessus complex through whole genome sequencing of Mycobacterium salmoniphilum outbreak and Mycobacterium salmoniphilum-like strains.</title>
        <authorList>
            <person name="Behra P.R.K."/>
            <person name="Das S."/>
            <person name="Pettersson B.M.F."/>
            <person name="Shirreff L."/>
            <person name="DuCote T."/>
            <person name="Jacobsson K.G."/>
            <person name="Ennis D.G."/>
            <person name="Kirsebom L.A."/>
        </authorList>
    </citation>
    <scope>NUCLEOTIDE SEQUENCE [LARGE SCALE GENOMIC DNA]</scope>
    <source>
        <strain evidence="1 2">DSM 45524</strain>
    </source>
</reference>
<dbReference type="Proteomes" id="UP000295627">
    <property type="component" value="Unassembled WGS sequence"/>
</dbReference>
<dbReference type="EMBL" id="RXLR01000006">
    <property type="protein sequence ID" value="TDH25349.1"/>
    <property type="molecule type" value="Genomic_DNA"/>
</dbReference>
<accession>A0A4R5PGD3</accession>
<gene>
    <name evidence="1" type="ORF">EJ571_01695</name>
</gene>
<organism evidence="1 2">
    <name type="scientific">Mycobacteroides franklinii</name>
    <dbReference type="NCBI Taxonomy" id="948102"/>
    <lineage>
        <taxon>Bacteria</taxon>
        <taxon>Bacillati</taxon>
        <taxon>Actinomycetota</taxon>
        <taxon>Actinomycetes</taxon>
        <taxon>Mycobacteriales</taxon>
        <taxon>Mycobacteriaceae</taxon>
        <taxon>Mycobacteroides</taxon>
    </lineage>
</organism>
<evidence type="ECO:0000313" key="2">
    <source>
        <dbReference type="Proteomes" id="UP000295627"/>
    </source>
</evidence>
<dbReference type="RefSeq" id="WP_078336063.1">
    <property type="nucleotide sequence ID" value="NZ_MAFQ01000015.1"/>
</dbReference>
<comment type="caution">
    <text evidence="1">The sequence shown here is derived from an EMBL/GenBank/DDBJ whole genome shotgun (WGS) entry which is preliminary data.</text>
</comment>
<proteinExistence type="predicted"/>
<name>A0A4R5PGD3_9MYCO</name>
<protein>
    <submittedName>
        <fullName evidence="1">Uncharacterized protein</fullName>
    </submittedName>
</protein>